<dbReference type="Gene3D" id="3.40.50.2300">
    <property type="match status" value="1"/>
</dbReference>
<dbReference type="GO" id="GO:0005524">
    <property type="term" value="F:ATP binding"/>
    <property type="evidence" value="ECO:0007669"/>
    <property type="project" value="UniProtKB-KW"/>
</dbReference>
<dbReference type="CDD" id="cd16938">
    <property type="entry name" value="HATPase_ETR2_ERS2-EIN4-like"/>
    <property type="match status" value="1"/>
</dbReference>
<dbReference type="Proteomes" id="UP001457282">
    <property type="component" value="Unassembled WGS sequence"/>
</dbReference>
<dbReference type="PANTHER" id="PTHR24423:SF633">
    <property type="entry name" value="ETHYLENE RECEPTOR 2"/>
    <property type="match status" value="1"/>
</dbReference>
<dbReference type="EMBL" id="JBEDUW010000004">
    <property type="protein sequence ID" value="KAK9931057.1"/>
    <property type="molecule type" value="Genomic_DNA"/>
</dbReference>
<dbReference type="InterPro" id="IPR036890">
    <property type="entry name" value="HATPase_C_sf"/>
</dbReference>
<dbReference type="GO" id="GO:0004672">
    <property type="term" value="F:protein kinase activity"/>
    <property type="evidence" value="ECO:0007669"/>
    <property type="project" value="UniProtKB-ARBA"/>
</dbReference>
<dbReference type="GO" id="GO:0005783">
    <property type="term" value="C:endoplasmic reticulum"/>
    <property type="evidence" value="ECO:0007669"/>
    <property type="project" value="TreeGrafter"/>
</dbReference>
<name>A0AAW1X265_RUBAR</name>
<evidence type="ECO:0000259" key="2">
    <source>
        <dbReference type="PROSITE" id="PS50110"/>
    </source>
</evidence>
<dbReference type="GO" id="GO:0051740">
    <property type="term" value="F:ethylene binding"/>
    <property type="evidence" value="ECO:0007669"/>
    <property type="project" value="TreeGrafter"/>
</dbReference>
<comment type="caution">
    <text evidence="3">The sequence shown here is derived from an EMBL/GenBank/DDBJ whole genome shotgun (WGS) entry which is preliminary data.</text>
</comment>
<proteinExistence type="predicted"/>
<sequence length="373" mass="41037">MMQAESLNNDQRVIVDAMVRTSNVLSTLINDAMDNSAKDSGRFPLEMRSFRLHAMIKEAACLAKCLCVYNGFGFAIEVDKSLTDHVMGDERRVFQVILHMVGSLLNGNNGGGLVVFQVSSENGSQGRNDQRWAAWRQNSSDGDVYIRFEIGISNSGSQSDGTNPMTQLVGKRYNSEGVEENLSFNICKRLVQLMQGNIWAVPNPQGFAQSMALVLRFQPRPSIAITISEPGGSSEHSHSNSIFRGLQVLVTDEDDVNRAVTRKQLEKLGCIVTAVSSGFECLSTIGPSGALVQVIFLDLHMAELDGFEVAMRIRKYRSRTWPLIIAVSASADEDVWDRCRQIGINGVICKPVLLQGIAIELRRVLVQANKVVG</sequence>
<keyword evidence="4" id="KW-1185">Reference proteome</keyword>
<dbReference type="FunFam" id="3.40.50.2300:FF:000240">
    <property type="entry name" value="Ethylene receptor"/>
    <property type="match status" value="1"/>
</dbReference>
<dbReference type="PROSITE" id="PS50110">
    <property type="entry name" value="RESPONSE_REGULATORY"/>
    <property type="match status" value="1"/>
</dbReference>
<gene>
    <name evidence="3" type="ORF">M0R45_018353</name>
</gene>
<dbReference type="Gene3D" id="3.30.565.10">
    <property type="entry name" value="Histidine kinase-like ATPase, C-terminal domain"/>
    <property type="match status" value="1"/>
</dbReference>
<protein>
    <recommendedName>
        <fullName evidence="2">Response regulatory domain-containing protein</fullName>
    </recommendedName>
</protein>
<dbReference type="InterPro" id="IPR001789">
    <property type="entry name" value="Sig_transdc_resp-reg_receiver"/>
</dbReference>
<reference evidence="3 4" key="1">
    <citation type="journal article" date="2023" name="G3 (Bethesda)">
        <title>A chromosome-length genome assembly and annotation of blackberry (Rubus argutus, cv. 'Hillquist').</title>
        <authorList>
            <person name="Bruna T."/>
            <person name="Aryal R."/>
            <person name="Dudchenko O."/>
            <person name="Sargent D.J."/>
            <person name="Mead D."/>
            <person name="Buti M."/>
            <person name="Cavallini A."/>
            <person name="Hytonen T."/>
            <person name="Andres J."/>
            <person name="Pham M."/>
            <person name="Weisz D."/>
            <person name="Mascagni F."/>
            <person name="Usai G."/>
            <person name="Natali L."/>
            <person name="Bassil N."/>
            <person name="Fernandez G.E."/>
            <person name="Lomsadze A."/>
            <person name="Armour M."/>
            <person name="Olukolu B."/>
            <person name="Poorten T."/>
            <person name="Britton C."/>
            <person name="Davik J."/>
            <person name="Ashrafi H."/>
            <person name="Aiden E.L."/>
            <person name="Borodovsky M."/>
            <person name="Worthington M."/>
        </authorList>
    </citation>
    <scope>NUCLEOTIDE SEQUENCE [LARGE SCALE GENOMIC DNA]</scope>
    <source>
        <strain evidence="3">PI 553951</strain>
    </source>
</reference>
<dbReference type="InterPro" id="IPR011006">
    <property type="entry name" value="CheY-like_superfamily"/>
</dbReference>
<organism evidence="3 4">
    <name type="scientific">Rubus argutus</name>
    <name type="common">Southern blackberry</name>
    <dbReference type="NCBI Taxonomy" id="59490"/>
    <lineage>
        <taxon>Eukaryota</taxon>
        <taxon>Viridiplantae</taxon>
        <taxon>Streptophyta</taxon>
        <taxon>Embryophyta</taxon>
        <taxon>Tracheophyta</taxon>
        <taxon>Spermatophyta</taxon>
        <taxon>Magnoliopsida</taxon>
        <taxon>eudicotyledons</taxon>
        <taxon>Gunneridae</taxon>
        <taxon>Pentapetalae</taxon>
        <taxon>rosids</taxon>
        <taxon>fabids</taxon>
        <taxon>Rosales</taxon>
        <taxon>Rosaceae</taxon>
        <taxon>Rosoideae</taxon>
        <taxon>Rosoideae incertae sedis</taxon>
        <taxon>Rubus</taxon>
    </lineage>
</organism>
<dbReference type="SMART" id="SM00448">
    <property type="entry name" value="REC"/>
    <property type="match status" value="1"/>
</dbReference>
<evidence type="ECO:0000256" key="1">
    <source>
        <dbReference type="PROSITE-ProRule" id="PRU00169"/>
    </source>
</evidence>
<feature type="modified residue" description="4-aspartylphosphate" evidence="1">
    <location>
        <position position="298"/>
    </location>
</feature>
<dbReference type="Pfam" id="PF00072">
    <property type="entry name" value="Response_reg"/>
    <property type="match status" value="1"/>
</dbReference>
<feature type="domain" description="Response regulatory" evidence="2">
    <location>
        <begin position="247"/>
        <end position="365"/>
    </location>
</feature>
<evidence type="ECO:0000313" key="3">
    <source>
        <dbReference type="EMBL" id="KAK9931057.1"/>
    </source>
</evidence>
<dbReference type="GO" id="GO:0046872">
    <property type="term" value="F:metal ion binding"/>
    <property type="evidence" value="ECO:0007669"/>
    <property type="project" value="UniProtKB-KW"/>
</dbReference>
<keyword evidence="1" id="KW-0597">Phosphoprotein</keyword>
<evidence type="ECO:0000313" key="4">
    <source>
        <dbReference type="Proteomes" id="UP001457282"/>
    </source>
</evidence>
<dbReference type="CDD" id="cd19933">
    <property type="entry name" value="REC_ETR-like"/>
    <property type="match status" value="1"/>
</dbReference>
<dbReference type="PANTHER" id="PTHR24423">
    <property type="entry name" value="TWO-COMPONENT SENSOR HISTIDINE KINASE"/>
    <property type="match status" value="1"/>
</dbReference>
<accession>A0AAW1X265</accession>
<dbReference type="SUPFAM" id="SSF55874">
    <property type="entry name" value="ATPase domain of HSP90 chaperone/DNA topoisomerase II/histidine kinase"/>
    <property type="match status" value="1"/>
</dbReference>
<dbReference type="GO" id="GO:0038199">
    <property type="term" value="F:ethylene receptor activity"/>
    <property type="evidence" value="ECO:0007669"/>
    <property type="project" value="TreeGrafter"/>
</dbReference>
<dbReference type="SUPFAM" id="SSF52172">
    <property type="entry name" value="CheY-like"/>
    <property type="match status" value="1"/>
</dbReference>
<dbReference type="AlphaFoldDB" id="A0AAW1X265"/>